<proteinExistence type="predicted"/>
<accession>A0ABN8LGY2</accession>
<protein>
    <submittedName>
        <fullName evidence="1">Uncharacterized protein</fullName>
    </submittedName>
</protein>
<comment type="caution">
    <text evidence="1">The sequence shown here is derived from an EMBL/GenBank/DDBJ whole genome shotgun (WGS) entry which is preliminary data.</text>
</comment>
<dbReference type="EMBL" id="CALNXI010000040">
    <property type="protein sequence ID" value="CAH3016369.1"/>
    <property type="molecule type" value="Genomic_DNA"/>
</dbReference>
<keyword evidence="2" id="KW-1185">Reference proteome</keyword>
<organism evidence="1 2">
    <name type="scientific">Porites evermanni</name>
    <dbReference type="NCBI Taxonomy" id="104178"/>
    <lineage>
        <taxon>Eukaryota</taxon>
        <taxon>Metazoa</taxon>
        <taxon>Cnidaria</taxon>
        <taxon>Anthozoa</taxon>
        <taxon>Hexacorallia</taxon>
        <taxon>Scleractinia</taxon>
        <taxon>Fungiina</taxon>
        <taxon>Poritidae</taxon>
        <taxon>Porites</taxon>
    </lineage>
</organism>
<gene>
    <name evidence="1" type="ORF">PEVE_00028812</name>
</gene>
<name>A0ABN8LGY2_9CNID</name>
<sequence>MPETVNKDLGKQSEIGQRLFDCFLKERVQSGKVNLWSTMKKRKLLTSKTTAKAVKVTAPDKIVELQEDRSLFASMMMSNLMSILEKVNDNRNNRRVAGPNKDQVKVAIVDGMAKVHSLGKPEWIRNCAQLADHFSNFVMQRYTGKLKPTVQTLGPDKIATLPAFHTLSRANNKGRQGKLLCLKIFAEVDSSIIKCCPCRTWASCSSK</sequence>
<evidence type="ECO:0000313" key="2">
    <source>
        <dbReference type="Proteomes" id="UP001159427"/>
    </source>
</evidence>
<dbReference type="Proteomes" id="UP001159427">
    <property type="component" value="Unassembled WGS sequence"/>
</dbReference>
<reference evidence="1 2" key="1">
    <citation type="submission" date="2022-05" db="EMBL/GenBank/DDBJ databases">
        <authorList>
            <consortium name="Genoscope - CEA"/>
            <person name="William W."/>
        </authorList>
    </citation>
    <scope>NUCLEOTIDE SEQUENCE [LARGE SCALE GENOMIC DNA]</scope>
</reference>
<evidence type="ECO:0000313" key="1">
    <source>
        <dbReference type="EMBL" id="CAH3016369.1"/>
    </source>
</evidence>